<dbReference type="AlphaFoldDB" id="A0A264W3Z7"/>
<protein>
    <recommendedName>
        <fullName evidence="4">DUF2254 domain-containing protein</fullName>
    </recommendedName>
</protein>
<keyword evidence="1" id="KW-0812">Transmembrane</keyword>
<organism evidence="2 3">
    <name type="scientific">Tetzosporium hominis</name>
    <dbReference type="NCBI Taxonomy" id="2020506"/>
    <lineage>
        <taxon>Bacteria</taxon>
        <taxon>Bacillati</taxon>
        <taxon>Bacillota</taxon>
        <taxon>Bacilli</taxon>
        <taxon>Bacillales</taxon>
        <taxon>Caryophanaceae</taxon>
        <taxon>Tetzosporium</taxon>
    </lineage>
</organism>
<keyword evidence="3" id="KW-1185">Reference proteome</keyword>
<reference evidence="2 3" key="1">
    <citation type="submission" date="2017-07" db="EMBL/GenBank/DDBJ databases">
        <title>Tetzosporium hominis gen.nov. sp.nov.</title>
        <authorList>
            <person name="Tetz G."/>
            <person name="Tetz V."/>
        </authorList>
    </citation>
    <scope>NUCLEOTIDE SEQUENCE [LARGE SCALE GENOMIC DNA]</scope>
    <source>
        <strain evidence="2 3">VT-49</strain>
    </source>
</reference>
<feature type="transmembrane region" description="Helical" evidence="1">
    <location>
        <begin position="73"/>
        <end position="99"/>
    </location>
</feature>
<evidence type="ECO:0000313" key="2">
    <source>
        <dbReference type="EMBL" id="OZS78300.1"/>
    </source>
</evidence>
<dbReference type="Pfam" id="PF10011">
    <property type="entry name" value="DUF2254"/>
    <property type="match status" value="1"/>
</dbReference>
<evidence type="ECO:0000313" key="3">
    <source>
        <dbReference type="Proteomes" id="UP000217065"/>
    </source>
</evidence>
<feature type="transmembrane region" description="Helical" evidence="1">
    <location>
        <begin position="150"/>
        <end position="168"/>
    </location>
</feature>
<accession>A0A264W3Z7</accession>
<dbReference type="OrthoDB" id="2955631at2"/>
<proteinExistence type="predicted"/>
<evidence type="ECO:0008006" key="4">
    <source>
        <dbReference type="Google" id="ProtNLM"/>
    </source>
</evidence>
<comment type="caution">
    <text evidence="2">The sequence shown here is derived from an EMBL/GenBank/DDBJ whole genome shotgun (WGS) entry which is preliminary data.</text>
</comment>
<dbReference type="EMBL" id="NOKQ01000196">
    <property type="protein sequence ID" value="OZS78300.1"/>
    <property type="molecule type" value="Genomic_DNA"/>
</dbReference>
<gene>
    <name evidence="2" type="ORF">CF394_05945</name>
</gene>
<keyword evidence="1" id="KW-1133">Transmembrane helix</keyword>
<dbReference type="Proteomes" id="UP000217065">
    <property type="component" value="Unassembled WGS sequence"/>
</dbReference>
<evidence type="ECO:0000256" key="1">
    <source>
        <dbReference type="SAM" id="Phobius"/>
    </source>
</evidence>
<keyword evidence="1" id="KW-0472">Membrane</keyword>
<feature type="transmembrane region" description="Helical" evidence="1">
    <location>
        <begin position="26"/>
        <end position="53"/>
    </location>
</feature>
<name>A0A264W3Z7_9BACL</name>
<sequence>MFRNLLYYKKGGCPLKKFLFRLNESIWFTPTIFTIFSAVLAIATVLLDTLYIGELVDTLPYFMLTTVDLAQTILGTIAGALLTMTTITFSTIMVVLTTYSSQFSPRVLKNFISDKVTMRVLGIFMGGFVYSILSLLFMREASIDHNVISAVVGVVFAVVCLAFFAYFIHNVATSIQVSNLVADLTGDAEEVLERYQKLYTNYSHALLGERPTALEQSVQYIASPAYGYIQFVEFEKLLDFTKKNQAHVDIHFPIGGFVTPSDRLVSLYSDKECQLDIKDYFAIGPEPSADQDIAYSIQKLVEIALRAISPGINDPNTAILCIRHIGALLPGALRISSSYTQLSCDEGRVVIPGHPARYLLHQTFSGIAHYGREDVNVLVASLDALERIPDQVLREELAHYLMAHFNEACLEPLDQELVTSTISRILMKS</sequence>
<feature type="transmembrane region" description="Helical" evidence="1">
    <location>
        <begin position="120"/>
        <end position="138"/>
    </location>
</feature>
<dbReference type="InterPro" id="IPR018723">
    <property type="entry name" value="DUF2254_membrane"/>
</dbReference>